<evidence type="ECO:0000256" key="1">
    <source>
        <dbReference type="ARBA" id="ARBA00004123"/>
    </source>
</evidence>
<evidence type="ECO:0000259" key="11">
    <source>
        <dbReference type="PROSITE" id="PS50157"/>
    </source>
</evidence>
<protein>
    <submittedName>
        <fullName evidence="12">(African queen) hypothetical protein</fullName>
    </submittedName>
</protein>
<feature type="domain" description="C2H2-type" evidence="11">
    <location>
        <begin position="220"/>
        <end position="248"/>
    </location>
</feature>
<dbReference type="PROSITE" id="PS50157">
    <property type="entry name" value="ZINC_FINGER_C2H2_2"/>
    <property type="match status" value="5"/>
</dbReference>
<dbReference type="OrthoDB" id="40579at2759"/>
<evidence type="ECO:0000256" key="4">
    <source>
        <dbReference type="ARBA" id="ARBA00022771"/>
    </source>
</evidence>
<keyword evidence="6" id="KW-0805">Transcription regulation</keyword>
<proteinExistence type="predicted"/>
<keyword evidence="3" id="KW-0677">Repeat</keyword>
<feature type="domain" description="C2H2-type" evidence="11">
    <location>
        <begin position="277"/>
        <end position="302"/>
    </location>
</feature>
<evidence type="ECO:0000256" key="10">
    <source>
        <dbReference type="PROSITE-ProRule" id="PRU00042"/>
    </source>
</evidence>
<feature type="domain" description="C2H2-type" evidence="11">
    <location>
        <begin position="249"/>
        <end position="276"/>
    </location>
</feature>
<organism evidence="12 13">
    <name type="scientific">Danaus chrysippus</name>
    <name type="common">African queen</name>
    <dbReference type="NCBI Taxonomy" id="151541"/>
    <lineage>
        <taxon>Eukaryota</taxon>
        <taxon>Metazoa</taxon>
        <taxon>Ecdysozoa</taxon>
        <taxon>Arthropoda</taxon>
        <taxon>Hexapoda</taxon>
        <taxon>Insecta</taxon>
        <taxon>Pterygota</taxon>
        <taxon>Neoptera</taxon>
        <taxon>Endopterygota</taxon>
        <taxon>Lepidoptera</taxon>
        <taxon>Glossata</taxon>
        <taxon>Ditrysia</taxon>
        <taxon>Papilionoidea</taxon>
        <taxon>Nymphalidae</taxon>
        <taxon>Danainae</taxon>
        <taxon>Danaini</taxon>
        <taxon>Danaina</taxon>
        <taxon>Danaus</taxon>
        <taxon>Anosia</taxon>
    </lineage>
</organism>
<dbReference type="PANTHER" id="PTHR24384:SF189">
    <property type="entry name" value="C2H2-TYPE DOMAIN-CONTAINING PROTEIN-RELATED"/>
    <property type="match status" value="1"/>
</dbReference>
<gene>
    <name evidence="12" type="ORF">DCHRY22_LOCUS11092</name>
</gene>
<sequence>MSSALPFKFFKNTFRCFYCSKDCSDFDVLREHTSKYHEKFDQDCAAMKKIKGRDLIVKIEITNLTCRICYEKLMDLIDLIDHIVAKHGANYDNSVECVQIFKISKENIPCPICPDSYFGYFKKLLEHMNEHHSNNNIVCVYCGVTFRGHSNYRAHISRYHRRKACTCPECKKDFWNLEKLARHKANVHGTKNFKCVQCNEKFITQHLMRRHLVSAHGSGHKCSHCGKLFTLNSHMRNHVRRSHLKEKNVECPVCKDRFFDIALLKVHMVKHVGARNYHCDICGKKFLWKKNLRGHLASHERN</sequence>
<dbReference type="GO" id="GO:0005634">
    <property type="term" value="C:nucleus"/>
    <property type="evidence" value="ECO:0007669"/>
    <property type="project" value="UniProtKB-SubCell"/>
</dbReference>
<dbReference type="GO" id="GO:0008270">
    <property type="term" value="F:zinc ion binding"/>
    <property type="evidence" value="ECO:0007669"/>
    <property type="project" value="UniProtKB-KW"/>
</dbReference>
<dbReference type="Gene3D" id="3.30.160.60">
    <property type="entry name" value="Classic Zinc Finger"/>
    <property type="match status" value="4"/>
</dbReference>
<dbReference type="Pfam" id="PF00096">
    <property type="entry name" value="zf-C2H2"/>
    <property type="match status" value="2"/>
</dbReference>
<feature type="domain" description="C2H2-type" evidence="11">
    <location>
        <begin position="165"/>
        <end position="193"/>
    </location>
</feature>
<dbReference type="GO" id="GO:0000978">
    <property type="term" value="F:RNA polymerase II cis-regulatory region sequence-specific DNA binding"/>
    <property type="evidence" value="ECO:0007669"/>
    <property type="project" value="TreeGrafter"/>
</dbReference>
<comment type="caution">
    <text evidence="12">The sequence shown here is derived from an EMBL/GenBank/DDBJ whole genome shotgun (WGS) entry which is preliminary data.</text>
</comment>
<dbReference type="PANTHER" id="PTHR24384">
    <property type="entry name" value="FINGER PUTATIVE TRANSCRIPTION FACTOR FAMILY-RELATED"/>
    <property type="match status" value="1"/>
</dbReference>
<dbReference type="GO" id="GO:0000981">
    <property type="term" value="F:DNA-binding transcription factor activity, RNA polymerase II-specific"/>
    <property type="evidence" value="ECO:0007669"/>
    <property type="project" value="TreeGrafter"/>
</dbReference>
<comment type="subcellular location">
    <subcellularLocation>
        <location evidence="1">Nucleus</location>
    </subcellularLocation>
</comment>
<dbReference type="PROSITE" id="PS00028">
    <property type="entry name" value="ZINC_FINGER_C2H2_1"/>
    <property type="match status" value="6"/>
</dbReference>
<dbReference type="EMBL" id="CAKASE010000073">
    <property type="protein sequence ID" value="CAG9574893.1"/>
    <property type="molecule type" value="Genomic_DNA"/>
</dbReference>
<keyword evidence="5" id="KW-0862">Zinc</keyword>
<dbReference type="AlphaFoldDB" id="A0A8J2W6T8"/>
<feature type="domain" description="C2H2-type" evidence="11">
    <location>
        <begin position="193"/>
        <end position="221"/>
    </location>
</feature>
<dbReference type="InterPro" id="IPR013087">
    <property type="entry name" value="Znf_C2H2_type"/>
</dbReference>
<dbReference type="InterPro" id="IPR050752">
    <property type="entry name" value="C2H2-ZF_domain"/>
</dbReference>
<name>A0A8J2W6T8_9NEOP</name>
<evidence type="ECO:0000313" key="12">
    <source>
        <dbReference type="EMBL" id="CAG9574893.1"/>
    </source>
</evidence>
<keyword evidence="8" id="KW-0804">Transcription</keyword>
<dbReference type="FunFam" id="3.30.160.60:FF:000065">
    <property type="entry name" value="B-cell CLL/lymphoma 6, member B"/>
    <property type="match status" value="1"/>
</dbReference>
<evidence type="ECO:0000313" key="13">
    <source>
        <dbReference type="Proteomes" id="UP000789524"/>
    </source>
</evidence>
<evidence type="ECO:0000256" key="8">
    <source>
        <dbReference type="ARBA" id="ARBA00023163"/>
    </source>
</evidence>
<keyword evidence="13" id="KW-1185">Reference proteome</keyword>
<evidence type="ECO:0000256" key="7">
    <source>
        <dbReference type="ARBA" id="ARBA00023125"/>
    </source>
</evidence>
<dbReference type="InterPro" id="IPR036236">
    <property type="entry name" value="Znf_C2H2_sf"/>
</dbReference>
<dbReference type="Proteomes" id="UP000789524">
    <property type="component" value="Unassembled WGS sequence"/>
</dbReference>
<dbReference type="SMART" id="SM00355">
    <property type="entry name" value="ZnF_C2H2"/>
    <property type="match status" value="9"/>
</dbReference>
<reference evidence="12" key="1">
    <citation type="submission" date="2021-09" db="EMBL/GenBank/DDBJ databases">
        <authorList>
            <person name="Martin H S."/>
        </authorList>
    </citation>
    <scope>NUCLEOTIDE SEQUENCE</scope>
</reference>
<keyword evidence="9" id="KW-0539">Nucleus</keyword>
<evidence type="ECO:0000256" key="2">
    <source>
        <dbReference type="ARBA" id="ARBA00022723"/>
    </source>
</evidence>
<keyword evidence="2" id="KW-0479">Metal-binding</keyword>
<evidence type="ECO:0000256" key="9">
    <source>
        <dbReference type="ARBA" id="ARBA00023242"/>
    </source>
</evidence>
<keyword evidence="4 10" id="KW-0863">Zinc-finger</keyword>
<evidence type="ECO:0000256" key="5">
    <source>
        <dbReference type="ARBA" id="ARBA00022833"/>
    </source>
</evidence>
<keyword evidence="7" id="KW-0238">DNA-binding</keyword>
<evidence type="ECO:0000256" key="6">
    <source>
        <dbReference type="ARBA" id="ARBA00023015"/>
    </source>
</evidence>
<dbReference type="SUPFAM" id="SSF57667">
    <property type="entry name" value="beta-beta-alpha zinc fingers"/>
    <property type="match status" value="4"/>
</dbReference>
<evidence type="ECO:0000256" key="3">
    <source>
        <dbReference type="ARBA" id="ARBA00022737"/>
    </source>
</evidence>
<accession>A0A8J2W6T8</accession>